<keyword evidence="2" id="KW-1185">Reference proteome</keyword>
<dbReference type="Proteomes" id="UP001152876">
    <property type="component" value="Unassembled WGS sequence"/>
</dbReference>
<dbReference type="Pfam" id="PF08843">
    <property type="entry name" value="AbiEii"/>
    <property type="match status" value="1"/>
</dbReference>
<gene>
    <name evidence="1" type="ORF">H010_06250</name>
</gene>
<name>A0A9X4NPP3_9BURK</name>
<proteinExistence type="predicted"/>
<dbReference type="InterPro" id="IPR014942">
    <property type="entry name" value="AbiEii"/>
</dbReference>
<reference evidence="1" key="1">
    <citation type="submission" date="2013-01" db="EMBL/GenBank/DDBJ databases">
        <title>Genome draft of Hydrogenophaga taeniospiralis 2K1.</title>
        <authorList>
            <person name="Gomila M."/>
            <person name="Lalucat J."/>
        </authorList>
    </citation>
    <scope>NUCLEOTIDE SEQUENCE</scope>
    <source>
        <strain evidence="1">CCUG 15921</strain>
    </source>
</reference>
<organism evidence="1 2">
    <name type="scientific">Hydrogenophaga taeniospiralis CCUG 15921</name>
    <dbReference type="NCBI Taxonomy" id="1281780"/>
    <lineage>
        <taxon>Bacteria</taxon>
        <taxon>Pseudomonadati</taxon>
        <taxon>Pseudomonadota</taxon>
        <taxon>Betaproteobacteria</taxon>
        <taxon>Burkholderiales</taxon>
        <taxon>Comamonadaceae</taxon>
        <taxon>Hydrogenophaga</taxon>
    </lineage>
</organism>
<evidence type="ECO:0000313" key="1">
    <source>
        <dbReference type="EMBL" id="MDG5974847.1"/>
    </source>
</evidence>
<protein>
    <recommendedName>
        <fullName evidence="3">Nucleotidyl transferase AbiEii/AbiGii toxin family protein</fullName>
    </recommendedName>
</protein>
<dbReference type="EMBL" id="AOGK01000004">
    <property type="protein sequence ID" value="MDG5974847.1"/>
    <property type="molecule type" value="Genomic_DNA"/>
</dbReference>
<sequence>MTLDVAQSVRARLLNLAKAEGVDFNQVLVRFALERMLYRLSRSTHAERFVLKGALLFTLWYDMPHRATRDADLLGFGASDLASVVQTFRDIASVEADDGIRFDPASVSAEDIRKGAGYAGARVLISADIARARCKTQIDIGFGDAVTPAPVEAVYPVLIADLPAPRLRTYPVYTVIAEKLHAVALLGMINSRLKDYLDVSVLLERETLDVGTLAQAIAATFERRGMAVPVALPVGLTDEFANDPTRQALWQAFLKKNGLSLQPLPATVAALRAVLGPALQVAAARTRTVPSGQ</sequence>
<accession>A0A9X4NPP3</accession>
<evidence type="ECO:0000313" key="2">
    <source>
        <dbReference type="Proteomes" id="UP001152876"/>
    </source>
</evidence>
<evidence type="ECO:0008006" key="3">
    <source>
        <dbReference type="Google" id="ProtNLM"/>
    </source>
</evidence>
<dbReference type="OrthoDB" id="9808443at2"/>
<dbReference type="RefSeq" id="WP_068173776.1">
    <property type="nucleotide sequence ID" value="NZ_AOGK01000004.1"/>
</dbReference>
<dbReference type="AlphaFoldDB" id="A0A9X4NPP3"/>
<comment type="caution">
    <text evidence="1">The sequence shown here is derived from an EMBL/GenBank/DDBJ whole genome shotgun (WGS) entry which is preliminary data.</text>
</comment>